<keyword evidence="3" id="KW-1185">Reference proteome</keyword>
<evidence type="ECO:0000313" key="3">
    <source>
        <dbReference type="Proteomes" id="UP000824120"/>
    </source>
</evidence>
<dbReference type="AlphaFoldDB" id="A0A9J6B0I6"/>
<reference evidence="2 3" key="1">
    <citation type="submission" date="2020-09" db="EMBL/GenBank/DDBJ databases">
        <title>De no assembly of potato wild relative species, Solanum commersonii.</title>
        <authorList>
            <person name="Cho K."/>
        </authorList>
    </citation>
    <scope>NUCLEOTIDE SEQUENCE [LARGE SCALE GENOMIC DNA]</scope>
    <source>
        <strain evidence="2">LZ3.2</strain>
        <tissue evidence="2">Leaf</tissue>
    </source>
</reference>
<sequence>MTREENLIEELGTNTKPELRKTSTLRQTRLLHERKTSLVLKDTMTASTKRREQLQLKLQNPCNIEEITRGCKHKHQNGTETGCTREGHTLRPNFKITKSDPLMVTMWSTNMHQTNKIKWQDKHKKVESGEDKLHEHRSRRSSSGHKKI</sequence>
<gene>
    <name evidence="2" type="ORF">H5410_001941</name>
</gene>
<dbReference type="Proteomes" id="UP000824120">
    <property type="component" value="Chromosome 1"/>
</dbReference>
<comment type="caution">
    <text evidence="2">The sequence shown here is derived from an EMBL/GenBank/DDBJ whole genome shotgun (WGS) entry which is preliminary data.</text>
</comment>
<feature type="compositionally biased region" description="Basic and acidic residues" evidence="1">
    <location>
        <begin position="118"/>
        <end position="134"/>
    </location>
</feature>
<evidence type="ECO:0000256" key="1">
    <source>
        <dbReference type="SAM" id="MobiDB-lite"/>
    </source>
</evidence>
<name>A0A9J6B0I6_SOLCO</name>
<proteinExistence type="predicted"/>
<accession>A0A9J6B0I6</accession>
<feature type="compositionally biased region" description="Basic residues" evidence="1">
    <location>
        <begin position="135"/>
        <end position="148"/>
    </location>
</feature>
<evidence type="ECO:0000313" key="2">
    <source>
        <dbReference type="EMBL" id="KAG5630224.1"/>
    </source>
</evidence>
<dbReference type="EMBL" id="JACXVP010000001">
    <property type="protein sequence ID" value="KAG5630224.1"/>
    <property type="molecule type" value="Genomic_DNA"/>
</dbReference>
<feature type="region of interest" description="Disordered" evidence="1">
    <location>
        <begin position="115"/>
        <end position="148"/>
    </location>
</feature>
<organism evidence="2 3">
    <name type="scientific">Solanum commersonii</name>
    <name type="common">Commerson's wild potato</name>
    <name type="synonym">Commerson's nightshade</name>
    <dbReference type="NCBI Taxonomy" id="4109"/>
    <lineage>
        <taxon>Eukaryota</taxon>
        <taxon>Viridiplantae</taxon>
        <taxon>Streptophyta</taxon>
        <taxon>Embryophyta</taxon>
        <taxon>Tracheophyta</taxon>
        <taxon>Spermatophyta</taxon>
        <taxon>Magnoliopsida</taxon>
        <taxon>eudicotyledons</taxon>
        <taxon>Gunneridae</taxon>
        <taxon>Pentapetalae</taxon>
        <taxon>asterids</taxon>
        <taxon>lamiids</taxon>
        <taxon>Solanales</taxon>
        <taxon>Solanaceae</taxon>
        <taxon>Solanoideae</taxon>
        <taxon>Solaneae</taxon>
        <taxon>Solanum</taxon>
    </lineage>
</organism>
<protein>
    <submittedName>
        <fullName evidence="2">Uncharacterized protein</fullName>
    </submittedName>
</protein>